<name>A0A220MIA2_9BACL</name>
<proteinExistence type="predicted"/>
<accession>A0A220MIA2</accession>
<evidence type="ECO:0000313" key="1">
    <source>
        <dbReference type="EMBL" id="ASJ54796.1"/>
    </source>
</evidence>
<sequence length="68" mass="7511">MLTGKYLNHWHAHSSSVSFGLSSMPIKLIGCGRDNVNEGIHKNKTALILSGFLFILLGQGEAEPRFNR</sequence>
<gene>
    <name evidence="1" type="ORF">BP422_15195</name>
</gene>
<organism evidence="1 2">
    <name type="scientific">Brevibacillus formosus</name>
    <dbReference type="NCBI Taxonomy" id="54913"/>
    <lineage>
        <taxon>Bacteria</taxon>
        <taxon>Bacillati</taxon>
        <taxon>Bacillota</taxon>
        <taxon>Bacilli</taxon>
        <taxon>Bacillales</taxon>
        <taxon>Paenibacillaceae</taxon>
        <taxon>Brevibacillus</taxon>
    </lineage>
</organism>
<protein>
    <submittedName>
        <fullName evidence="1">Uncharacterized protein</fullName>
    </submittedName>
</protein>
<dbReference type="Proteomes" id="UP000197781">
    <property type="component" value="Chromosome"/>
</dbReference>
<reference evidence="1 2" key="1">
    <citation type="submission" date="2016-11" db="EMBL/GenBank/DDBJ databases">
        <authorList>
            <person name="Jaros S."/>
            <person name="Januszkiewicz K."/>
            <person name="Wedrychowicz H."/>
        </authorList>
    </citation>
    <scope>NUCLEOTIDE SEQUENCE [LARGE SCALE GENOMIC DNA]</scope>
    <source>
        <strain evidence="1 2">NF2</strain>
    </source>
</reference>
<dbReference type="EMBL" id="CP018145">
    <property type="protein sequence ID" value="ASJ54796.1"/>
    <property type="molecule type" value="Genomic_DNA"/>
</dbReference>
<evidence type="ECO:0000313" key="2">
    <source>
        <dbReference type="Proteomes" id="UP000197781"/>
    </source>
</evidence>
<dbReference type="KEGG" id="bfm:BP422_15195"/>
<dbReference type="AlphaFoldDB" id="A0A220MIA2"/>